<dbReference type="CDD" id="cd11051">
    <property type="entry name" value="CYP59-like"/>
    <property type="match status" value="1"/>
</dbReference>
<dbReference type="Proteomes" id="UP000325945">
    <property type="component" value="Unassembled WGS sequence"/>
</dbReference>
<organism evidence="5 6">
    <name type="scientific">Aspergillus sergii</name>
    <dbReference type="NCBI Taxonomy" id="1034303"/>
    <lineage>
        <taxon>Eukaryota</taxon>
        <taxon>Fungi</taxon>
        <taxon>Dikarya</taxon>
        <taxon>Ascomycota</taxon>
        <taxon>Pezizomycotina</taxon>
        <taxon>Eurotiomycetes</taxon>
        <taxon>Eurotiomycetidae</taxon>
        <taxon>Eurotiales</taxon>
        <taxon>Aspergillaceae</taxon>
        <taxon>Aspergillus</taxon>
        <taxon>Aspergillus subgen. Circumdati</taxon>
    </lineage>
</organism>
<evidence type="ECO:0000256" key="4">
    <source>
        <dbReference type="PIRSR" id="PIRSR602401-1"/>
    </source>
</evidence>
<keyword evidence="6" id="KW-1185">Reference proteome</keyword>
<evidence type="ECO:0000313" key="5">
    <source>
        <dbReference type="EMBL" id="KAE8320592.1"/>
    </source>
</evidence>
<dbReference type="GO" id="GO:0020037">
    <property type="term" value="F:heme binding"/>
    <property type="evidence" value="ECO:0007669"/>
    <property type="project" value="InterPro"/>
</dbReference>
<comment type="similarity">
    <text evidence="1">Belongs to the cytochrome P450 family.</text>
</comment>
<dbReference type="PANTHER" id="PTHR24305">
    <property type="entry name" value="CYTOCHROME P450"/>
    <property type="match status" value="1"/>
</dbReference>
<evidence type="ECO:0000256" key="3">
    <source>
        <dbReference type="ARBA" id="ARBA00023033"/>
    </source>
</evidence>
<evidence type="ECO:0000256" key="1">
    <source>
        <dbReference type="ARBA" id="ARBA00010617"/>
    </source>
</evidence>
<keyword evidence="4" id="KW-0349">Heme</keyword>
<feature type="binding site" description="axial binding residue" evidence="4">
    <location>
        <position position="487"/>
    </location>
    <ligand>
        <name>heme</name>
        <dbReference type="ChEBI" id="CHEBI:30413"/>
    </ligand>
    <ligandPart>
        <name>Fe</name>
        <dbReference type="ChEBI" id="CHEBI:18248"/>
    </ligandPart>
</feature>
<reference evidence="6" key="1">
    <citation type="submission" date="2019-04" db="EMBL/GenBank/DDBJ databases">
        <title>Friends and foes A comparative genomics studyof 23 Aspergillus species from section Flavi.</title>
        <authorList>
            <consortium name="DOE Joint Genome Institute"/>
            <person name="Kjaerbolling I."/>
            <person name="Vesth T."/>
            <person name="Frisvad J.C."/>
            <person name="Nybo J.L."/>
            <person name="Theobald S."/>
            <person name="Kildgaard S."/>
            <person name="Isbrandt T."/>
            <person name="Kuo A."/>
            <person name="Sato A."/>
            <person name="Lyhne E.K."/>
            <person name="Kogle M.E."/>
            <person name="Wiebenga A."/>
            <person name="Kun R.S."/>
            <person name="Lubbers R.J."/>
            <person name="Makela M.R."/>
            <person name="Barry K."/>
            <person name="Chovatia M."/>
            <person name="Clum A."/>
            <person name="Daum C."/>
            <person name="Haridas S."/>
            <person name="He G."/>
            <person name="LaButti K."/>
            <person name="Lipzen A."/>
            <person name="Mondo S."/>
            <person name="Riley R."/>
            <person name="Salamov A."/>
            <person name="Simmons B.A."/>
            <person name="Magnuson J.K."/>
            <person name="Henrissat B."/>
            <person name="Mortensen U.H."/>
            <person name="Larsen T.O."/>
            <person name="Devries R.P."/>
            <person name="Grigoriev I.V."/>
            <person name="Machida M."/>
            <person name="Baker S.E."/>
            <person name="Andersen M.R."/>
        </authorList>
    </citation>
    <scope>NUCLEOTIDE SEQUENCE [LARGE SCALE GENOMIC DNA]</scope>
    <source>
        <strain evidence="6">CBS 130017</strain>
    </source>
</reference>
<evidence type="ECO:0000313" key="6">
    <source>
        <dbReference type="Proteomes" id="UP000325945"/>
    </source>
</evidence>
<protein>
    <submittedName>
        <fullName evidence="5">Cytochrome P450</fullName>
    </submittedName>
</protein>
<dbReference type="EMBL" id="ML741911">
    <property type="protein sequence ID" value="KAE8320592.1"/>
    <property type="molecule type" value="Genomic_DNA"/>
</dbReference>
<dbReference type="InterPro" id="IPR001128">
    <property type="entry name" value="Cyt_P450"/>
</dbReference>
<dbReference type="Gene3D" id="1.10.630.10">
    <property type="entry name" value="Cytochrome P450"/>
    <property type="match status" value="1"/>
</dbReference>
<accession>A0A5N6WIU6</accession>
<dbReference type="GO" id="GO:0005506">
    <property type="term" value="F:iron ion binding"/>
    <property type="evidence" value="ECO:0007669"/>
    <property type="project" value="InterPro"/>
</dbReference>
<name>A0A5N6WIU6_9EURO</name>
<keyword evidence="2" id="KW-0560">Oxidoreductase</keyword>
<keyword evidence="3" id="KW-0503">Monooxygenase</keyword>
<dbReference type="SUPFAM" id="SSF48264">
    <property type="entry name" value="Cytochrome P450"/>
    <property type="match status" value="1"/>
</dbReference>
<keyword evidence="4" id="KW-0479">Metal-binding</keyword>
<dbReference type="AlphaFoldDB" id="A0A5N6WIU6"/>
<dbReference type="GO" id="GO:0016705">
    <property type="term" value="F:oxidoreductase activity, acting on paired donors, with incorporation or reduction of molecular oxygen"/>
    <property type="evidence" value="ECO:0007669"/>
    <property type="project" value="InterPro"/>
</dbReference>
<dbReference type="InterPro" id="IPR036396">
    <property type="entry name" value="Cyt_P450_sf"/>
</dbReference>
<evidence type="ECO:0000256" key="2">
    <source>
        <dbReference type="ARBA" id="ARBA00023002"/>
    </source>
</evidence>
<proteinExistence type="inferred from homology"/>
<dbReference type="InterPro" id="IPR050121">
    <property type="entry name" value="Cytochrome_P450_monoxygenase"/>
</dbReference>
<sequence>MKALQNVILAGVALAMMYLVQCLRQHRLRHANWPQLPRSSIWGHLRVIGEFIANGNNKRHIDAVFSEMYEALGKVPAFIVDLYPIGPLMCVVCCHEVAEQITKPSRAFPYSLPKAPTTRAFDGLFGSRSIVIAEGDDWSSLRRRFNPGFSSQNLVRLLPYIVEKTQRFIGILNEFTTSGEAFEMNELCTNLTFDIIGSVTLGIDLHAQQGKDYQNEMIRLFREICSTYYGNTNRRNMIPSWDFLRRRWLVHKLDVMIKNHIRQIFTRKSQTSNAGHELKIESRSILSLCLQDIDELTPELVDQICDQLKTFLFAGHDTTSILLQWAIYELSRTPHALNATCQELDKVFGSDTRPERVHEQLLSGRGKTLLSRLPYTSAVIKETLRLYPPSGTARYCNPGSAFTVRLPDGSVRCLDGLVLYNCESIIQRDEVIYGANRNVFVPERWLGNTDTSQQANEDHLSGRCSRAFGYQIPPSAWRPFERGPRNCIGQELANIEARVILASVIRKYQFTKVGLGEIQRDKDDNLVLGSDGQYEIQSQLYNKLEVTAKPVDGTKMRVRLAKE</sequence>
<dbReference type="PRINTS" id="PR00463">
    <property type="entry name" value="EP450I"/>
</dbReference>
<dbReference type="Pfam" id="PF00067">
    <property type="entry name" value="p450"/>
    <property type="match status" value="1"/>
</dbReference>
<dbReference type="InterPro" id="IPR002401">
    <property type="entry name" value="Cyt_P450_E_grp-I"/>
</dbReference>
<dbReference type="PANTHER" id="PTHR24305:SF222">
    <property type="entry name" value="CYTOCHROME P450 MONOOXYGENASE STCS"/>
    <property type="match status" value="1"/>
</dbReference>
<comment type="cofactor">
    <cofactor evidence="4">
        <name>heme</name>
        <dbReference type="ChEBI" id="CHEBI:30413"/>
    </cofactor>
</comment>
<gene>
    <name evidence="5" type="ORF">BDV39DRAFT_213356</name>
</gene>
<dbReference type="PRINTS" id="PR00385">
    <property type="entry name" value="P450"/>
</dbReference>
<dbReference type="GO" id="GO:0004497">
    <property type="term" value="F:monooxygenase activity"/>
    <property type="evidence" value="ECO:0007669"/>
    <property type="project" value="UniProtKB-KW"/>
</dbReference>
<keyword evidence="4" id="KW-0408">Iron</keyword>